<dbReference type="PANTHER" id="PTHR33452">
    <property type="entry name" value="OXIDOREDUCTASE CATD-RELATED"/>
    <property type="match status" value="1"/>
</dbReference>
<dbReference type="PANTHER" id="PTHR33452:SF1">
    <property type="entry name" value="INNER MEMBRANE PROTEIN YPHA-RELATED"/>
    <property type="match status" value="1"/>
</dbReference>
<dbReference type="RefSeq" id="WP_098061981.1">
    <property type="nucleotide sequence ID" value="NZ_PDEP01000006.1"/>
</dbReference>
<dbReference type="InterPro" id="IPR032808">
    <property type="entry name" value="DoxX"/>
</dbReference>
<name>A0A2H3P725_9BACT</name>
<reference evidence="8 9" key="1">
    <citation type="submission" date="2017-10" db="EMBL/GenBank/DDBJ databases">
        <title>Draft genome of Longimonas halophila.</title>
        <authorList>
            <person name="Goh K.M."/>
            <person name="Shamsir M.S."/>
            <person name="Lim S.W."/>
        </authorList>
    </citation>
    <scope>NUCLEOTIDE SEQUENCE [LARGE SCALE GENOMIC DNA]</scope>
    <source>
        <strain evidence="8 9">KCTC 42399</strain>
    </source>
</reference>
<dbReference type="OrthoDB" id="9813193at2"/>
<evidence type="ECO:0000313" key="8">
    <source>
        <dbReference type="EMBL" id="PEN06951.1"/>
    </source>
</evidence>
<protein>
    <submittedName>
        <fullName evidence="8">DoxX family protein</fullName>
    </submittedName>
</protein>
<gene>
    <name evidence="8" type="ORF">CRI93_07340</name>
</gene>
<feature type="transmembrane region" description="Helical" evidence="7">
    <location>
        <begin position="12"/>
        <end position="32"/>
    </location>
</feature>
<keyword evidence="4 7" id="KW-0812">Transmembrane</keyword>
<evidence type="ECO:0000256" key="3">
    <source>
        <dbReference type="ARBA" id="ARBA00022475"/>
    </source>
</evidence>
<keyword evidence="5 7" id="KW-1133">Transmembrane helix</keyword>
<sequence length="138" mass="14543">MLINLPDRLRPLAFLLLRVGAGLYMFLGHGLGKITAGPEQWTELGGTMGLIGISFAPMVWGLLAALAEGVGSLLLTAGFLTRTAALLLMGTMGMATTMHVMTGNGNPETAVIYLLVFTLFFLAGPGAYSVDAIMGKRR</sequence>
<evidence type="ECO:0000256" key="7">
    <source>
        <dbReference type="SAM" id="Phobius"/>
    </source>
</evidence>
<feature type="transmembrane region" description="Helical" evidence="7">
    <location>
        <begin position="44"/>
        <end position="67"/>
    </location>
</feature>
<evidence type="ECO:0000313" key="9">
    <source>
        <dbReference type="Proteomes" id="UP000221024"/>
    </source>
</evidence>
<dbReference type="Proteomes" id="UP000221024">
    <property type="component" value="Unassembled WGS sequence"/>
</dbReference>
<organism evidence="8 9">
    <name type="scientific">Longimonas halophila</name>
    <dbReference type="NCBI Taxonomy" id="1469170"/>
    <lineage>
        <taxon>Bacteria</taxon>
        <taxon>Pseudomonadati</taxon>
        <taxon>Rhodothermota</taxon>
        <taxon>Rhodothermia</taxon>
        <taxon>Rhodothermales</taxon>
        <taxon>Salisaetaceae</taxon>
        <taxon>Longimonas</taxon>
    </lineage>
</organism>
<comment type="caution">
    <text evidence="8">The sequence shown here is derived from an EMBL/GenBank/DDBJ whole genome shotgun (WGS) entry which is preliminary data.</text>
</comment>
<comment type="subcellular location">
    <subcellularLocation>
        <location evidence="1">Cell membrane</location>
        <topology evidence="1">Multi-pass membrane protein</topology>
    </subcellularLocation>
</comment>
<dbReference type="EMBL" id="PDEP01000006">
    <property type="protein sequence ID" value="PEN06951.1"/>
    <property type="molecule type" value="Genomic_DNA"/>
</dbReference>
<dbReference type="Pfam" id="PF07681">
    <property type="entry name" value="DoxX"/>
    <property type="match status" value="1"/>
</dbReference>
<feature type="transmembrane region" description="Helical" evidence="7">
    <location>
        <begin position="79"/>
        <end position="98"/>
    </location>
</feature>
<evidence type="ECO:0000256" key="4">
    <source>
        <dbReference type="ARBA" id="ARBA00022692"/>
    </source>
</evidence>
<feature type="transmembrane region" description="Helical" evidence="7">
    <location>
        <begin position="110"/>
        <end position="130"/>
    </location>
</feature>
<evidence type="ECO:0000256" key="1">
    <source>
        <dbReference type="ARBA" id="ARBA00004651"/>
    </source>
</evidence>
<dbReference type="InterPro" id="IPR051907">
    <property type="entry name" value="DoxX-like_oxidoreductase"/>
</dbReference>
<keyword evidence="3" id="KW-1003">Cell membrane</keyword>
<dbReference type="AlphaFoldDB" id="A0A2H3P725"/>
<proteinExistence type="inferred from homology"/>
<accession>A0A2H3P725</accession>
<keyword evidence="6 7" id="KW-0472">Membrane</keyword>
<dbReference type="GO" id="GO:0005886">
    <property type="term" value="C:plasma membrane"/>
    <property type="evidence" value="ECO:0007669"/>
    <property type="project" value="UniProtKB-SubCell"/>
</dbReference>
<keyword evidence="9" id="KW-1185">Reference proteome</keyword>
<comment type="similarity">
    <text evidence="2">Belongs to the DoxX family.</text>
</comment>
<evidence type="ECO:0000256" key="5">
    <source>
        <dbReference type="ARBA" id="ARBA00022989"/>
    </source>
</evidence>
<evidence type="ECO:0000256" key="2">
    <source>
        <dbReference type="ARBA" id="ARBA00006679"/>
    </source>
</evidence>
<evidence type="ECO:0000256" key="6">
    <source>
        <dbReference type="ARBA" id="ARBA00023136"/>
    </source>
</evidence>